<name>A0ABU4CR93_RHOJO</name>
<comment type="cofactor">
    <cofactor evidence="6">
        <name>[2Fe-2S] cluster</name>
        <dbReference type="ChEBI" id="CHEBI:190135"/>
    </cofactor>
</comment>
<dbReference type="Pfam" id="PF00111">
    <property type="entry name" value="Fer2"/>
    <property type="match status" value="1"/>
</dbReference>
<dbReference type="InterPro" id="IPR036010">
    <property type="entry name" value="2Fe-2S_ferredoxin-like_sf"/>
</dbReference>
<keyword evidence="4" id="KW-0408">Iron</keyword>
<keyword evidence="3" id="KW-0479">Metal-binding</keyword>
<feature type="domain" description="2Fe-2S ferredoxin-type" evidence="7">
    <location>
        <begin position="2"/>
        <end position="107"/>
    </location>
</feature>
<evidence type="ECO:0000256" key="6">
    <source>
        <dbReference type="ARBA" id="ARBA00034078"/>
    </source>
</evidence>
<evidence type="ECO:0000313" key="9">
    <source>
        <dbReference type="Proteomes" id="UP001185737"/>
    </source>
</evidence>
<evidence type="ECO:0000259" key="7">
    <source>
        <dbReference type="PROSITE" id="PS51085"/>
    </source>
</evidence>
<sequence>MPKITFHQPDGRSDVLDVPDGTSLMRAAVTNSIPGIVGECGGQAMCATCHVYIRSAHLTDLPDVGEDEDEMLDCTATARDPQRSRLGCQILVTTTLDGLEVDLPESQI</sequence>
<dbReference type="PROSITE" id="PS00814">
    <property type="entry name" value="ADX"/>
    <property type="match status" value="1"/>
</dbReference>
<keyword evidence="9" id="KW-1185">Reference proteome</keyword>
<dbReference type="PROSITE" id="PS51085">
    <property type="entry name" value="2FE2S_FER_2"/>
    <property type="match status" value="1"/>
</dbReference>
<dbReference type="SUPFAM" id="SSF54292">
    <property type="entry name" value="2Fe-2S ferredoxin-like"/>
    <property type="match status" value="1"/>
</dbReference>
<organism evidence="8 9">
    <name type="scientific">Rhodococcus jostii</name>
    <dbReference type="NCBI Taxonomy" id="132919"/>
    <lineage>
        <taxon>Bacteria</taxon>
        <taxon>Bacillati</taxon>
        <taxon>Actinomycetota</taxon>
        <taxon>Actinomycetes</taxon>
        <taxon>Mycobacteriales</taxon>
        <taxon>Nocardiaceae</taxon>
        <taxon>Rhodococcus</taxon>
    </lineage>
</organism>
<dbReference type="InterPro" id="IPR001055">
    <property type="entry name" value="Adrenodoxin-like"/>
</dbReference>
<dbReference type="RefSeq" id="WP_283335064.1">
    <property type="nucleotide sequence ID" value="NZ_JAWLKA010000032.1"/>
</dbReference>
<dbReference type="CDD" id="cd00207">
    <property type="entry name" value="fer2"/>
    <property type="match status" value="1"/>
</dbReference>
<dbReference type="InterPro" id="IPR001041">
    <property type="entry name" value="2Fe-2S_ferredoxin-type"/>
</dbReference>
<accession>A0ABU4CR93</accession>
<evidence type="ECO:0000313" key="8">
    <source>
        <dbReference type="EMBL" id="MDV6286086.1"/>
    </source>
</evidence>
<dbReference type="InterPro" id="IPR012675">
    <property type="entry name" value="Beta-grasp_dom_sf"/>
</dbReference>
<proteinExistence type="inferred from homology"/>
<comment type="similarity">
    <text evidence="1">Belongs to the adrenodoxin/putidaredoxin family.</text>
</comment>
<keyword evidence="2" id="KW-0001">2Fe-2S</keyword>
<dbReference type="InterPro" id="IPR018298">
    <property type="entry name" value="Adrenodoxin_Fe-S_BS"/>
</dbReference>
<dbReference type="Proteomes" id="UP001185737">
    <property type="component" value="Unassembled WGS sequence"/>
</dbReference>
<gene>
    <name evidence="8" type="ORF">R3Q59_37010</name>
</gene>
<dbReference type="PANTHER" id="PTHR23426:SF65">
    <property type="entry name" value="FERREDOXIN-2, MITOCHONDRIAL"/>
    <property type="match status" value="1"/>
</dbReference>
<evidence type="ECO:0000256" key="5">
    <source>
        <dbReference type="ARBA" id="ARBA00023014"/>
    </source>
</evidence>
<evidence type="ECO:0000256" key="4">
    <source>
        <dbReference type="ARBA" id="ARBA00023004"/>
    </source>
</evidence>
<dbReference type="PANTHER" id="PTHR23426">
    <property type="entry name" value="FERREDOXIN/ADRENODOXIN"/>
    <property type="match status" value="1"/>
</dbReference>
<comment type="caution">
    <text evidence="8">The sequence shown here is derived from an EMBL/GenBank/DDBJ whole genome shotgun (WGS) entry which is preliminary data.</text>
</comment>
<keyword evidence="5" id="KW-0411">Iron-sulfur</keyword>
<evidence type="ECO:0000256" key="2">
    <source>
        <dbReference type="ARBA" id="ARBA00022714"/>
    </source>
</evidence>
<dbReference type="EMBL" id="JAWLKA010000032">
    <property type="protein sequence ID" value="MDV6286086.1"/>
    <property type="molecule type" value="Genomic_DNA"/>
</dbReference>
<reference evidence="8 9" key="1">
    <citation type="submission" date="2023-10" db="EMBL/GenBank/DDBJ databases">
        <title>Development of a sustainable strategy for remediation of hydrocarbon-contaminated territories based on the waste exchange concept.</title>
        <authorList>
            <person name="Krivoruchko A."/>
        </authorList>
    </citation>
    <scope>NUCLEOTIDE SEQUENCE [LARGE SCALE GENOMIC DNA]</scope>
    <source>
        <strain evidence="8 9">IEGM 60</strain>
    </source>
</reference>
<evidence type="ECO:0000256" key="3">
    <source>
        <dbReference type="ARBA" id="ARBA00022723"/>
    </source>
</evidence>
<protein>
    <submittedName>
        <fullName evidence="8">2Fe-2S iron-sulfur cluster-binding protein</fullName>
    </submittedName>
</protein>
<dbReference type="Gene3D" id="3.10.20.30">
    <property type="match status" value="1"/>
</dbReference>
<evidence type="ECO:0000256" key="1">
    <source>
        <dbReference type="ARBA" id="ARBA00010914"/>
    </source>
</evidence>